<keyword evidence="1" id="KW-0812">Transmembrane</keyword>
<dbReference type="HOGENOM" id="CLU_1659072_0_0_10"/>
<keyword evidence="1" id="KW-0472">Membrane</keyword>
<keyword evidence="3" id="KW-1185">Reference proteome</keyword>
<dbReference type="AlphaFoldDB" id="S0GNA0"/>
<proteinExistence type="predicted"/>
<dbReference type="PROSITE" id="PS51257">
    <property type="entry name" value="PROKAR_LIPOPROTEIN"/>
    <property type="match status" value="1"/>
</dbReference>
<dbReference type="EMBL" id="ASSQ01000018">
    <property type="protein sequence ID" value="EOS16817.1"/>
    <property type="molecule type" value="Genomic_DNA"/>
</dbReference>
<evidence type="ECO:0000313" key="2">
    <source>
        <dbReference type="EMBL" id="EOS16817.1"/>
    </source>
</evidence>
<evidence type="ECO:0000256" key="1">
    <source>
        <dbReference type="SAM" id="Phobius"/>
    </source>
</evidence>
<sequence length="162" mass="18961">MFIMKQILYIISIALMAAIAFISCKGTSKTNPTGPGIPNFIGTWYYETMTQTVLGTASDTLLYDYINNPQEQQFYEVYTPDSVMTFYVIQNDTLMKKLRFRYAFHNDTLYMSHPNKPVQTVHVKNFTDSTVTIDYTRTYRDTTFYCISTTRRSELPKWKIEK</sequence>
<evidence type="ECO:0008006" key="4">
    <source>
        <dbReference type="Google" id="ProtNLM"/>
    </source>
</evidence>
<dbReference type="PATRIC" id="fig|1235789.3.peg.3352"/>
<evidence type="ECO:0000313" key="3">
    <source>
        <dbReference type="Proteomes" id="UP000014140"/>
    </source>
</evidence>
<reference evidence="2 3" key="1">
    <citation type="submission" date="2013-04" db="EMBL/GenBank/DDBJ databases">
        <title>The Genome Sequence of Parabacteroides goldsteinii dnLKV18.</title>
        <authorList>
            <consortium name="The Broad Institute Genomics Platform"/>
            <consortium name="The Broad Institute Genome Sequencing Center for Infectious Disease"/>
            <person name="Earl A."/>
            <person name="Xavier R."/>
            <person name="Kuhn K."/>
            <person name="Stappenbeck T."/>
            <person name="Walker B."/>
            <person name="Young S."/>
            <person name="Zeng Q."/>
            <person name="Gargeya S."/>
            <person name="Fitzgerald M."/>
            <person name="Haas B."/>
            <person name="Abouelleil A."/>
            <person name="Allen A.W."/>
            <person name="Alvarado L."/>
            <person name="Arachchi H.M."/>
            <person name="Berlin A.M."/>
            <person name="Chapman S.B."/>
            <person name="Gainer-Dewar J."/>
            <person name="Goldberg J."/>
            <person name="Griggs A."/>
            <person name="Gujja S."/>
            <person name="Hansen M."/>
            <person name="Howarth C."/>
            <person name="Imamovic A."/>
            <person name="Ireland A."/>
            <person name="Larimer J."/>
            <person name="McCowan C."/>
            <person name="Murphy C."/>
            <person name="Pearson M."/>
            <person name="Poon T.W."/>
            <person name="Priest M."/>
            <person name="Roberts A."/>
            <person name="Saif S."/>
            <person name="Shea T."/>
            <person name="Sisk P."/>
            <person name="Sykes S."/>
            <person name="Wortman J."/>
            <person name="Nusbaum C."/>
            <person name="Birren B."/>
        </authorList>
    </citation>
    <scope>NUCLEOTIDE SEQUENCE [LARGE SCALE GENOMIC DNA]</scope>
    <source>
        <strain evidence="3">dnLKV18</strain>
    </source>
</reference>
<feature type="transmembrane region" description="Helical" evidence="1">
    <location>
        <begin position="7"/>
        <end position="23"/>
    </location>
</feature>
<keyword evidence="1" id="KW-1133">Transmembrane helix</keyword>
<name>S0GNA0_9BACT</name>
<protein>
    <recommendedName>
        <fullName evidence="4">Lipocalin-like domain-containing protein</fullName>
    </recommendedName>
</protein>
<dbReference type="Proteomes" id="UP000014140">
    <property type="component" value="Unassembled WGS sequence"/>
</dbReference>
<comment type="caution">
    <text evidence="2">The sequence shown here is derived from an EMBL/GenBank/DDBJ whole genome shotgun (WGS) entry which is preliminary data.</text>
</comment>
<accession>S0GNA0</accession>
<gene>
    <name evidence="2" type="ORF">C803_03354</name>
</gene>
<organism evidence="2 3">
    <name type="scientific">Parabacteroides goldsteinii dnLKV18</name>
    <dbReference type="NCBI Taxonomy" id="1235789"/>
    <lineage>
        <taxon>Bacteria</taxon>
        <taxon>Pseudomonadati</taxon>
        <taxon>Bacteroidota</taxon>
        <taxon>Bacteroidia</taxon>
        <taxon>Bacteroidales</taxon>
        <taxon>Tannerellaceae</taxon>
        <taxon>Parabacteroides</taxon>
    </lineage>
</organism>